<evidence type="ECO:0000313" key="2">
    <source>
        <dbReference type="EMBL" id="KOF97361.1"/>
    </source>
</evidence>
<reference evidence="2" key="1">
    <citation type="submission" date="2015-07" db="EMBL/GenBank/DDBJ databases">
        <title>MeaNS - Measles Nucleotide Surveillance Program.</title>
        <authorList>
            <person name="Tran T."/>
            <person name="Druce J."/>
        </authorList>
    </citation>
    <scope>NUCLEOTIDE SEQUENCE</scope>
    <source>
        <strain evidence="2">UCB-OBI-ISO-001</strain>
        <tissue evidence="2">Gonad</tissue>
    </source>
</reference>
<sequence>MRFCNSHIFFKEIQIISEDGDHNYIAVLPWPYFTFSIIALTIVCILIINVPHLFTIVLFLLLQPFIFT</sequence>
<keyword evidence="1" id="KW-0812">Transmembrane</keyword>
<keyword evidence="1" id="KW-1133">Transmembrane helix</keyword>
<feature type="transmembrane region" description="Helical" evidence="1">
    <location>
        <begin position="32"/>
        <end position="62"/>
    </location>
</feature>
<protein>
    <submittedName>
        <fullName evidence="2">Uncharacterized protein</fullName>
    </submittedName>
</protein>
<dbReference type="AlphaFoldDB" id="A0A0L8I7A5"/>
<gene>
    <name evidence="2" type="ORF">OCBIM_22030177mg</name>
</gene>
<evidence type="ECO:0000256" key="1">
    <source>
        <dbReference type="SAM" id="Phobius"/>
    </source>
</evidence>
<dbReference type="EMBL" id="KQ416337">
    <property type="protein sequence ID" value="KOF97361.1"/>
    <property type="molecule type" value="Genomic_DNA"/>
</dbReference>
<organism evidence="2">
    <name type="scientific">Octopus bimaculoides</name>
    <name type="common">California two-spotted octopus</name>
    <dbReference type="NCBI Taxonomy" id="37653"/>
    <lineage>
        <taxon>Eukaryota</taxon>
        <taxon>Metazoa</taxon>
        <taxon>Spiralia</taxon>
        <taxon>Lophotrochozoa</taxon>
        <taxon>Mollusca</taxon>
        <taxon>Cephalopoda</taxon>
        <taxon>Coleoidea</taxon>
        <taxon>Octopodiformes</taxon>
        <taxon>Octopoda</taxon>
        <taxon>Incirrata</taxon>
        <taxon>Octopodidae</taxon>
        <taxon>Octopus</taxon>
    </lineage>
</organism>
<accession>A0A0L8I7A5</accession>
<keyword evidence="1" id="KW-0472">Membrane</keyword>
<name>A0A0L8I7A5_OCTBM</name>
<proteinExistence type="predicted"/>